<dbReference type="Proteomes" id="UP001237642">
    <property type="component" value="Unassembled WGS sequence"/>
</dbReference>
<feature type="region of interest" description="Disordered" evidence="1">
    <location>
        <begin position="196"/>
        <end position="240"/>
    </location>
</feature>
<sequence>MAHNTQKKSVENSQDSSRTKAKWNSNTTHIFCDVCVTAINKGLRPSTHFNTKGWEFVVSNFQKLSGLVYWKPQLKNKWDSLRTEWKLWKELIGKETGLGWDPRLETVDATPEWWNGKIQMNKDYAKFQKKGLDPELVLKNDLMFGTTVATGEFAWTPSSNADVPAYSGPNEDDIISLNESEDDPLQKSMDRFIQEEDDTISDDNSNICKRRKTGKEKAESSQKVSTNMKGKAGAKKQRLSGAEKLRSDISKLVETVEKRSSSSEAGCTIKEVMDDLHAIPDITKNSELYFFAVTMFEQKVKRELWKHLETTEAKLGWLKYQKQQQDARNPKN</sequence>
<evidence type="ECO:0000259" key="2">
    <source>
        <dbReference type="Pfam" id="PF12776"/>
    </source>
</evidence>
<feature type="domain" description="Myb/SANT-like" evidence="2">
    <location>
        <begin position="22"/>
        <end position="115"/>
    </location>
</feature>
<keyword evidence="4" id="KW-1185">Reference proteome</keyword>
<evidence type="ECO:0000256" key="1">
    <source>
        <dbReference type="SAM" id="MobiDB-lite"/>
    </source>
</evidence>
<dbReference type="InterPro" id="IPR024752">
    <property type="entry name" value="Myb/SANT-like_dom"/>
</dbReference>
<evidence type="ECO:0000313" key="3">
    <source>
        <dbReference type="EMBL" id="KAK1375370.1"/>
    </source>
</evidence>
<reference evidence="3" key="2">
    <citation type="submission" date="2023-05" db="EMBL/GenBank/DDBJ databases">
        <authorList>
            <person name="Schelkunov M.I."/>
        </authorList>
    </citation>
    <scope>NUCLEOTIDE SEQUENCE</scope>
    <source>
        <strain evidence="3">Hsosn_3</strain>
        <tissue evidence="3">Leaf</tissue>
    </source>
</reference>
<dbReference type="AlphaFoldDB" id="A0AAD8I0K8"/>
<name>A0AAD8I0K8_9APIA</name>
<reference evidence="3" key="1">
    <citation type="submission" date="2023-02" db="EMBL/GenBank/DDBJ databases">
        <title>Genome of toxic invasive species Heracleum sosnowskyi carries increased number of genes despite the absence of recent whole-genome duplications.</title>
        <authorList>
            <person name="Schelkunov M."/>
            <person name="Shtratnikova V."/>
            <person name="Makarenko M."/>
            <person name="Klepikova A."/>
            <person name="Omelchenko D."/>
            <person name="Novikova G."/>
            <person name="Obukhova E."/>
            <person name="Bogdanov V."/>
            <person name="Penin A."/>
            <person name="Logacheva M."/>
        </authorList>
    </citation>
    <scope>NUCLEOTIDE SEQUENCE</scope>
    <source>
        <strain evidence="3">Hsosn_3</strain>
        <tissue evidence="3">Leaf</tissue>
    </source>
</reference>
<dbReference type="Pfam" id="PF12776">
    <property type="entry name" value="Myb_DNA-bind_3"/>
    <property type="match status" value="1"/>
</dbReference>
<feature type="region of interest" description="Disordered" evidence="1">
    <location>
        <begin position="1"/>
        <end position="21"/>
    </location>
</feature>
<protein>
    <submittedName>
        <fullName evidence="3">L10-interacting MYB domain-containing protein-like</fullName>
    </submittedName>
</protein>
<dbReference type="PANTHER" id="PTHR31704">
    <property type="entry name" value="MYB/SANT-LIKE DNA-BINDING DOMAIN PROTEIN-RELATED"/>
    <property type="match status" value="1"/>
</dbReference>
<proteinExistence type="predicted"/>
<gene>
    <name evidence="3" type="ORF">POM88_031563</name>
</gene>
<comment type="caution">
    <text evidence="3">The sequence shown here is derived from an EMBL/GenBank/DDBJ whole genome shotgun (WGS) entry which is preliminary data.</text>
</comment>
<accession>A0AAD8I0K8</accession>
<dbReference type="EMBL" id="JAUIZM010000007">
    <property type="protein sequence ID" value="KAK1375370.1"/>
    <property type="molecule type" value="Genomic_DNA"/>
</dbReference>
<organism evidence="3 4">
    <name type="scientific">Heracleum sosnowskyi</name>
    <dbReference type="NCBI Taxonomy" id="360622"/>
    <lineage>
        <taxon>Eukaryota</taxon>
        <taxon>Viridiplantae</taxon>
        <taxon>Streptophyta</taxon>
        <taxon>Embryophyta</taxon>
        <taxon>Tracheophyta</taxon>
        <taxon>Spermatophyta</taxon>
        <taxon>Magnoliopsida</taxon>
        <taxon>eudicotyledons</taxon>
        <taxon>Gunneridae</taxon>
        <taxon>Pentapetalae</taxon>
        <taxon>asterids</taxon>
        <taxon>campanulids</taxon>
        <taxon>Apiales</taxon>
        <taxon>Apiaceae</taxon>
        <taxon>Apioideae</taxon>
        <taxon>apioid superclade</taxon>
        <taxon>Tordylieae</taxon>
        <taxon>Tordyliinae</taxon>
        <taxon>Heracleum</taxon>
    </lineage>
</organism>
<evidence type="ECO:0000313" key="4">
    <source>
        <dbReference type="Proteomes" id="UP001237642"/>
    </source>
</evidence>
<feature type="compositionally biased region" description="Polar residues" evidence="1">
    <location>
        <begin position="11"/>
        <end position="21"/>
    </location>
</feature>
<dbReference type="PANTHER" id="PTHR31704:SF37">
    <property type="entry name" value="HEAT SHOCK PROTEIN"/>
    <property type="match status" value="1"/>
</dbReference>